<accession>A0A366H0Y4</accession>
<sequence length="309" mass="33569">MKSLLFAALLSILCIGSKASAGLHEGVEAYQKGDYRLAIQELSPLARQGDRYAQLCLGVMYLDGGHGVQQDDEQATKWLRLAADQGDDLAQVSLGHFYSKRDHEEAAKWFRLAAEQGTASAQRELALLYFNGTRFPEGEFVAKGTGLVPRDDKEAAKWFRLAAEQGDDLGQVNLGVIYANGKGVAQDYKEAVKWFRLAADQGSSSAQRNLGAMFVYGKGVPENRVAACALLDLAVAAGAKTDGSLTELHGLLPQTMTKNEIKASLALTQQMAEPGNLLKALDQYVKSTVTQQHRDTGLITNPMGRHKQK</sequence>
<dbReference type="InterPro" id="IPR050767">
    <property type="entry name" value="Sel1_AlgK"/>
</dbReference>
<comment type="caution">
    <text evidence="2">The sequence shown here is derived from an EMBL/GenBank/DDBJ whole genome shotgun (WGS) entry which is preliminary data.</text>
</comment>
<name>A0A366H0Y4_9BURK</name>
<reference evidence="2 3" key="1">
    <citation type="submission" date="2018-06" db="EMBL/GenBank/DDBJ databases">
        <title>Genomic Encyclopedia of Type Strains, Phase IV (KMG-IV): sequencing the most valuable type-strain genomes for metagenomic binning, comparative biology and taxonomic classification.</title>
        <authorList>
            <person name="Goeker M."/>
        </authorList>
    </citation>
    <scope>NUCLEOTIDE SEQUENCE [LARGE SCALE GENOMIC DNA]</scope>
    <source>
        <strain evidence="2 3">DSM 25520</strain>
    </source>
</reference>
<dbReference type="PANTHER" id="PTHR11102:SF160">
    <property type="entry name" value="ERAD-ASSOCIATED E3 UBIQUITIN-PROTEIN LIGASE COMPONENT HRD3"/>
    <property type="match status" value="1"/>
</dbReference>
<dbReference type="SUPFAM" id="SSF81901">
    <property type="entry name" value="HCP-like"/>
    <property type="match status" value="2"/>
</dbReference>
<evidence type="ECO:0000313" key="3">
    <source>
        <dbReference type="Proteomes" id="UP000253628"/>
    </source>
</evidence>
<gene>
    <name evidence="2" type="ORF">DFR37_11919</name>
</gene>
<dbReference type="EMBL" id="QNRQ01000019">
    <property type="protein sequence ID" value="RBP35157.1"/>
    <property type="molecule type" value="Genomic_DNA"/>
</dbReference>
<dbReference type="PANTHER" id="PTHR11102">
    <property type="entry name" value="SEL-1-LIKE PROTEIN"/>
    <property type="match status" value="1"/>
</dbReference>
<keyword evidence="3" id="KW-1185">Reference proteome</keyword>
<evidence type="ECO:0000256" key="1">
    <source>
        <dbReference type="SAM" id="SignalP"/>
    </source>
</evidence>
<dbReference type="InterPro" id="IPR006597">
    <property type="entry name" value="Sel1-like"/>
</dbReference>
<dbReference type="OrthoDB" id="5365194at2"/>
<dbReference type="Gene3D" id="1.25.40.10">
    <property type="entry name" value="Tetratricopeptide repeat domain"/>
    <property type="match status" value="2"/>
</dbReference>
<dbReference type="Proteomes" id="UP000253628">
    <property type="component" value="Unassembled WGS sequence"/>
</dbReference>
<dbReference type="AlphaFoldDB" id="A0A366H0Y4"/>
<protein>
    <recommendedName>
        <fullName evidence="4">TPR repeat protein</fullName>
    </recommendedName>
</protein>
<keyword evidence="1" id="KW-0732">Signal</keyword>
<dbReference type="Pfam" id="PF08238">
    <property type="entry name" value="Sel1"/>
    <property type="match status" value="6"/>
</dbReference>
<dbReference type="SMART" id="SM00671">
    <property type="entry name" value="SEL1"/>
    <property type="match status" value="5"/>
</dbReference>
<feature type="chain" id="PRO_5016727484" description="TPR repeat protein" evidence="1">
    <location>
        <begin position="22"/>
        <end position="309"/>
    </location>
</feature>
<dbReference type="RefSeq" id="WP_113935153.1">
    <property type="nucleotide sequence ID" value="NZ_JACCEU010000015.1"/>
</dbReference>
<evidence type="ECO:0000313" key="2">
    <source>
        <dbReference type="EMBL" id="RBP35157.1"/>
    </source>
</evidence>
<evidence type="ECO:0008006" key="4">
    <source>
        <dbReference type="Google" id="ProtNLM"/>
    </source>
</evidence>
<feature type="signal peptide" evidence="1">
    <location>
        <begin position="1"/>
        <end position="21"/>
    </location>
</feature>
<organism evidence="2 3">
    <name type="scientific">Eoetvoesiella caeni</name>
    <dbReference type="NCBI Taxonomy" id="645616"/>
    <lineage>
        <taxon>Bacteria</taxon>
        <taxon>Pseudomonadati</taxon>
        <taxon>Pseudomonadota</taxon>
        <taxon>Betaproteobacteria</taxon>
        <taxon>Burkholderiales</taxon>
        <taxon>Alcaligenaceae</taxon>
        <taxon>Eoetvoesiella</taxon>
    </lineage>
</organism>
<proteinExistence type="predicted"/>
<dbReference type="InterPro" id="IPR011990">
    <property type="entry name" value="TPR-like_helical_dom_sf"/>
</dbReference>